<reference evidence="1" key="1">
    <citation type="journal article" date="2011" name="Environ. Microbiol.">
        <title>Genomic insights into the metabolic potential of the polycyclic aromatic hydrocarbon degrading sulfate-reducing Deltaproteobacterium N47.</title>
        <authorList>
            <person name="Bergmann F."/>
            <person name="Selesi D."/>
            <person name="Weinmaier T."/>
            <person name="Tischler P."/>
            <person name="Rattei T."/>
            <person name="Meckenstock R.U."/>
        </authorList>
    </citation>
    <scope>NUCLEOTIDE SEQUENCE</scope>
</reference>
<evidence type="ECO:0000313" key="1">
    <source>
        <dbReference type="EMBL" id="CBX30297.1"/>
    </source>
</evidence>
<protein>
    <submittedName>
        <fullName evidence="1">Uncharacterized protein</fullName>
    </submittedName>
</protein>
<dbReference type="AlphaFoldDB" id="E1YI28"/>
<gene>
    <name evidence="1" type="ORF">N47_D31060</name>
</gene>
<dbReference type="EMBL" id="FR695874">
    <property type="protein sequence ID" value="CBX30297.1"/>
    <property type="molecule type" value="Genomic_DNA"/>
</dbReference>
<accession>E1YI28</accession>
<sequence>MSVLKNTVRRLRLAEKQGIEIQGAERSVSGGRKCHKVRR</sequence>
<organism evidence="1">
    <name type="scientific">uncultured Desulfobacterium sp</name>
    <dbReference type="NCBI Taxonomy" id="201089"/>
    <lineage>
        <taxon>Bacteria</taxon>
        <taxon>Pseudomonadati</taxon>
        <taxon>Thermodesulfobacteriota</taxon>
        <taxon>Desulfobacteria</taxon>
        <taxon>Desulfobacterales</taxon>
        <taxon>Desulfobacteriaceae</taxon>
        <taxon>Desulfobacterium</taxon>
        <taxon>environmental samples</taxon>
    </lineage>
</organism>
<proteinExistence type="predicted"/>
<name>E1YI28_9BACT</name>